<name>A0A6B9WRC9_9CAUD</name>
<dbReference type="Proteomes" id="UP000465124">
    <property type="component" value="Segment"/>
</dbReference>
<dbReference type="EMBL" id="MN850573">
    <property type="protein sequence ID" value="QHR65829.1"/>
    <property type="molecule type" value="Genomic_DNA"/>
</dbReference>
<evidence type="ECO:0000313" key="3">
    <source>
        <dbReference type="Proteomes" id="UP000465124"/>
    </source>
</evidence>
<proteinExistence type="predicted"/>
<reference evidence="3" key="1">
    <citation type="submission" date="2019-12" db="EMBL/GenBank/DDBJ databases">
        <authorList>
            <person name="Olsen N.S."/>
            <person name="Junco L.M.F."/>
            <person name="Kot W."/>
            <person name="Hansen L.H."/>
        </authorList>
    </citation>
    <scope>NUCLEOTIDE SEQUENCE [LARGE SCALE GENOMIC DNA]</scope>
</reference>
<keyword evidence="1" id="KW-1133">Transmembrane helix</keyword>
<evidence type="ECO:0000313" key="2">
    <source>
        <dbReference type="EMBL" id="QHR65829.1"/>
    </source>
</evidence>
<gene>
    <name evidence="2" type="ORF">muut_32</name>
</gene>
<organism evidence="2 3">
    <name type="scientific">Escherichia phage muut</name>
    <dbReference type="NCBI Taxonomy" id="2696426"/>
    <lineage>
        <taxon>Viruses</taxon>
        <taxon>Duplodnaviria</taxon>
        <taxon>Heunggongvirae</taxon>
        <taxon>Uroviricota</taxon>
        <taxon>Caudoviricetes</taxon>
        <taxon>Stephanstirmvirinae</taxon>
        <taxon>Justusliebigvirus</taxon>
        <taxon>Justusliebigvirus muut</taxon>
    </lineage>
</organism>
<sequence>MSIEVILILVLLSIVACGIIVASTFPHPTWWQKASLMIVYGAAGVQMGAVVVYLVEFTKQYFK</sequence>
<protein>
    <submittedName>
        <fullName evidence="2">Uncharacterized protein</fullName>
    </submittedName>
</protein>
<evidence type="ECO:0000256" key="1">
    <source>
        <dbReference type="SAM" id="Phobius"/>
    </source>
</evidence>
<feature type="transmembrane region" description="Helical" evidence="1">
    <location>
        <begin position="38"/>
        <end position="55"/>
    </location>
</feature>
<keyword evidence="1" id="KW-0472">Membrane</keyword>
<keyword evidence="3" id="KW-1185">Reference proteome</keyword>
<accession>A0A6B9WRC9</accession>
<keyword evidence="1" id="KW-0812">Transmembrane</keyword>